<dbReference type="EMBL" id="JANAWD010000334">
    <property type="protein sequence ID" value="KAJ3481200.1"/>
    <property type="molecule type" value="Genomic_DNA"/>
</dbReference>
<accession>A0AAD5V347</accession>
<evidence type="ECO:0000313" key="2">
    <source>
        <dbReference type="Proteomes" id="UP001212997"/>
    </source>
</evidence>
<gene>
    <name evidence="1" type="ORF">NLI96_g7826</name>
</gene>
<reference evidence="1" key="1">
    <citation type="submission" date="2022-07" db="EMBL/GenBank/DDBJ databases">
        <title>Genome Sequence of Physisporinus lineatus.</title>
        <authorList>
            <person name="Buettner E."/>
        </authorList>
    </citation>
    <scope>NUCLEOTIDE SEQUENCE</scope>
    <source>
        <strain evidence="1">VT162</strain>
    </source>
</reference>
<sequence>MATRRYNLRNSKTWSSRAITSSSKSISLPSELISHIVGFLRGDSDSLSACSLTSRQWCPPTRVLIFENITICDAHRAQELADMIEIAPSISRCIRHIWFSLFDQVMIADGDAEPDPTWLGTAVFRGLDLRRLHSVGFRSTRSNETSRLAFLLDALAKFQTIRCITLYRCQEFGPFIPFICRFPMLDTLSIEESGFYPNEPELPKTPRLSQLSTLSLIGCPYDQVGLRSWFASAIEPQNLRSLTIDVLHNENVNATNELLKVLGHHLQSLDIKLPGRPPYVPDYRNQDEYSRWPRVREVYYFRRPSRFRTAFRETVMKDFTLRYNTGLRHLTLHTPDSPEFLFLFDQLNVGILRSLSIIVNVSSESEIKNKDYKALDHRLVQPDLQCLEEVRILSEGLLKEYDLRVKVQRVFPLVFARGLLRIEMVKRHHGSMQQTLREDDSIPDLS</sequence>
<dbReference type="InterPro" id="IPR036047">
    <property type="entry name" value="F-box-like_dom_sf"/>
</dbReference>
<protein>
    <recommendedName>
        <fullName evidence="3">F-box domain-containing protein</fullName>
    </recommendedName>
</protein>
<proteinExistence type="predicted"/>
<dbReference type="AlphaFoldDB" id="A0AAD5V347"/>
<dbReference type="SUPFAM" id="SSF52047">
    <property type="entry name" value="RNI-like"/>
    <property type="match status" value="1"/>
</dbReference>
<dbReference type="InterPro" id="IPR032675">
    <property type="entry name" value="LRR_dom_sf"/>
</dbReference>
<dbReference type="Gene3D" id="3.80.10.10">
    <property type="entry name" value="Ribonuclease Inhibitor"/>
    <property type="match status" value="1"/>
</dbReference>
<name>A0AAD5V347_9APHY</name>
<organism evidence="1 2">
    <name type="scientific">Meripilus lineatus</name>
    <dbReference type="NCBI Taxonomy" id="2056292"/>
    <lineage>
        <taxon>Eukaryota</taxon>
        <taxon>Fungi</taxon>
        <taxon>Dikarya</taxon>
        <taxon>Basidiomycota</taxon>
        <taxon>Agaricomycotina</taxon>
        <taxon>Agaricomycetes</taxon>
        <taxon>Polyporales</taxon>
        <taxon>Meripilaceae</taxon>
        <taxon>Meripilus</taxon>
    </lineage>
</organism>
<evidence type="ECO:0000313" key="1">
    <source>
        <dbReference type="EMBL" id="KAJ3481200.1"/>
    </source>
</evidence>
<dbReference type="SUPFAM" id="SSF81383">
    <property type="entry name" value="F-box domain"/>
    <property type="match status" value="1"/>
</dbReference>
<comment type="caution">
    <text evidence="1">The sequence shown here is derived from an EMBL/GenBank/DDBJ whole genome shotgun (WGS) entry which is preliminary data.</text>
</comment>
<evidence type="ECO:0008006" key="3">
    <source>
        <dbReference type="Google" id="ProtNLM"/>
    </source>
</evidence>
<dbReference type="Proteomes" id="UP001212997">
    <property type="component" value="Unassembled WGS sequence"/>
</dbReference>
<keyword evidence="2" id="KW-1185">Reference proteome</keyword>